<proteinExistence type="predicted"/>
<dbReference type="SMART" id="SM00355">
    <property type="entry name" value="ZnF_C2H2"/>
    <property type="match status" value="2"/>
</dbReference>
<keyword evidence="3" id="KW-1185">Reference proteome</keyword>
<name>A0A6A5ZKT1_9PLEO</name>
<dbReference type="InterPro" id="IPR013087">
    <property type="entry name" value="Znf_C2H2_type"/>
</dbReference>
<dbReference type="OrthoDB" id="416217at2759"/>
<dbReference type="PANTHER" id="PTHR47657">
    <property type="entry name" value="STEROL REGULATORY ELEMENT-BINDING PROTEIN ECM22"/>
    <property type="match status" value="1"/>
</dbReference>
<organism evidence="2 3">
    <name type="scientific">Lophiotrema nucula</name>
    <dbReference type="NCBI Taxonomy" id="690887"/>
    <lineage>
        <taxon>Eukaryota</taxon>
        <taxon>Fungi</taxon>
        <taxon>Dikarya</taxon>
        <taxon>Ascomycota</taxon>
        <taxon>Pezizomycotina</taxon>
        <taxon>Dothideomycetes</taxon>
        <taxon>Pleosporomycetidae</taxon>
        <taxon>Pleosporales</taxon>
        <taxon>Lophiotremataceae</taxon>
        <taxon>Lophiotrema</taxon>
    </lineage>
</organism>
<protein>
    <recommendedName>
        <fullName evidence="1">C2H2-type domain-containing protein</fullName>
    </recommendedName>
</protein>
<dbReference type="PANTHER" id="PTHR47657:SF3">
    <property type="entry name" value="ORSELLINIC ACID_F9775 BIOSYNTHESIS CLUSTER PROTEIN D-RELATED"/>
    <property type="match status" value="1"/>
</dbReference>
<evidence type="ECO:0000313" key="2">
    <source>
        <dbReference type="EMBL" id="KAF2119048.1"/>
    </source>
</evidence>
<dbReference type="AlphaFoldDB" id="A0A6A5ZKT1"/>
<feature type="domain" description="C2H2-type" evidence="1">
    <location>
        <begin position="86"/>
        <end position="111"/>
    </location>
</feature>
<dbReference type="InterPro" id="IPR022698">
    <property type="entry name" value="OrsD"/>
</dbReference>
<reference evidence="2" key="1">
    <citation type="journal article" date="2020" name="Stud. Mycol.">
        <title>101 Dothideomycetes genomes: a test case for predicting lifestyles and emergence of pathogens.</title>
        <authorList>
            <person name="Haridas S."/>
            <person name="Albert R."/>
            <person name="Binder M."/>
            <person name="Bloem J."/>
            <person name="Labutti K."/>
            <person name="Salamov A."/>
            <person name="Andreopoulos B."/>
            <person name="Baker S."/>
            <person name="Barry K."/>
            <person name="Bills G."/>
            <person name="Bluhm B."/>
            <person name="Cannon C."/>
            <person name="Castanera R."/>
            <person name="Culley D."/>
            <person name="Daum C."/>
            <person name="Ezra D."/>
            <person name="Gonzalez J."/>
            <person name="Henrissat B."/>
            <person name="Kuo A."/>
            <person name="Liang C."/>
            <person name="Lipzen A."/>
            <person name="Lutzoni F."/>
            <person name="Magnuson J."/>
            <person name="Mondo S."/>
            <person name="Nolan M."/>
            <person name="Ohm R."/>
            <person name="Pangilinan J."/>
            <person name="Park H.-J."/>
            <person name="Ramirez L."/>
            <person name="Alfaro M."/>
            <person name="Sun H."/>
            <person name="Tritt A."/>
            <person name="Yoshinaga Y."/>
            <person name="Zwiers L.-H."/>
            <person name="Turgeon B."/>
            <person name="Goodwin S."/>
            <person name="Spatafora J."/>
            <person name="Crous P."/>
            <person name="Grigoriev I."/>
        </authorList>
    </citation>
    <scope>NUCLEOTIDE SEQUENCE</scope>
    <source>
        <strain evidence="2">CBS 627.86</strain>
    </source>
</reference>
<feature type="domain" description="C2H2-type" evidence="1">
    <location>
        <begin position="21"/>
        <end position="42"/>
    </location>
</feature>
<dbReference type="GO" id="GO:0000981">
    <property type="term" value="F:DNA-binding transcription factor activity, RNA polymerase II-specific"/>
    <property type="evidence" value="ECO:0007669"/>
    <property type="project" value="TreeGrafter"/>
</dbReference>
<dbReference type="Proteomes" id="UP000799770">
    <property type="component" value="Unassembled WGS sequence"/>
</dbReference>
<evidence type="ECO:0000259" key="1">
    <source>
        <dbReference type="SMART" id="SM00355"/>
    </source>
</evidence>
<dbReference type="InterPro" id="IPR052400">
    <property type="entry name" value="Zn2-C6_fungal_TF"/>
</dbReference>
<dbReference type="EMBL" id="ML977316">
    <property type="protein sequence ID" value="KAF2119048.1"/>
    <property type="molecule type" value="Genomic_DNA"/>
</dbReference>
<gene>
    <name evidence="2" type="ORF">BDV96DRAFT_643205</name>
</gene>
<dbReference type="Pfam" id="PF12013">
    <property type="entry name" value="OrsD"/>
    <property type="match status" value="1"/>
</dbReference>
<evidence type="ECO:0000313" key="3">
    <source>
        <dbReference type="Proteomes" id="UP000799770"/>
    </source>
</evidence>
<sequence length="524" mass="58412">MARTTLGPNGLLEYETQYRVLICRECQYAIQKSAISSHLLRHKIYRDGRHDLLTLISQLDILEPEDVPLPTPDSKPVDLLPVIDGYCCTVPNCDNLCASEKRMRRHWSEVHGEVAGLVLANGARPTKLQTFFRGTKLRYFEVSSITLETNSHIPLPVSSTASGDEMLIRVQHGATATLDAPMCPPAPPKRVPGLSQAPIETSPISIDLDTLVYFNHFLTTTCLTLPGPQALDRPTHYWQTDVVLEALRQDWLMRGVLAISANHLAIFTDDVSTQKDHHKRFIQLFEEFNDRRPEMRCAHHLRQDTIIAGERVRCILRLARWALVASMLDAGPLRESLGSFQLHAFLADVRMLGVDAAVVHAPTFKISNNNFKDTFARATQTLSSTGFLGDESSTLLNRLSTLPTRMTEAFGRPNEIQEVLVTLSAIAALVEFTSLSYSSSDTNTTFQAVAMWLLKVPDRFNSMILQNSPAALVVVGHWVQLVKRAEDCGSWFLRGAATTISHEIAKQLPVDDAIQRLVDQSISL</sequence>
<accession>A0A6A5ZKT1</accession>